<evidence type="ECO:0000256" key="7">
    <source>
        <dbReference type="ARBA" id="ARBA00023180"/>
    </source>
</evidence>
<evidence type="ECO:0000256" key="6">
    <source>
        <dbReference type="ARBA" id="ARBA00023157"/>
    </source>
</evidence>
<comment type="caution">
    <text evidence="12">The sequence shown here is derived from an EMBL/GenBank/DDBJ whole genome shotgun (WGS) entry which is preliminary data.</text>
</comment>
<dbReference type="SUPFAM" id="SSF48726">
    <property type="entry name" value="Immunoglobulin"/>
    <property type="match status" value="1"/>
</dbReference>
<feature type="transmembrane region" description="Helical" evidence="9">
    <location>
        <begin position="145"/>
        <end position="166"/>
    </location>
</feature>
<dbReference type="Proteomes" id="UP001221898">
    <property type="component" value="Unassembled WGS sequence"/>
</dbReference>
<keyword evidence="5 9" id="KW-0472">Membrane</keyword>
<keyword evidence="6" id="KW-1015">Disulfide bond</keyword>
<sequence length="196" mass="22008">METHWMNGSMWTILILLTSVLFSACSKVTIHAIVGKDVLLPCTCLENKDPFLVWQIGQTIVAQYIHRYNQSNIAPRFQGRTCLFLHEEAGNCSMLLSRVTAADNETFTCHYKNPMYSSSNITLIVSMHGMVVVQPPSPEYGKNRVAYAVGGIILAIVVLVTVVLMVRYRERRLRSRANVPGPQQVEQTEPLELSLV</sequence>
<comment type="subcellular location">
    <subcellularLocation>
        <location evidence="1">Membrane</location>
        <topology evidence="1">Single-pass type I membrane protein</topology>
    </subcellularLocation>
</comment>
<keyword evidence="4 9" id="KW-1133">Transmembrane helix</keyword>
<dbReference type="Pfam" id="PF07686">
    <property type="entry name" value="V-set"/>
    <property type="match status" value="1"/>
</dbReference>
<evidence type="ECO:0000256" key="10">
    <source>
        <dbReference type="SAM" id="SignalP"/>
    </source>
</evidence>
<dbReference type="InterPro" id="IPR013106">
    <property type="entry name" value="Ig_V-set"/>
</dbReference>
<dbReference type="AlphaFoldDB" id="A0AAD7SX95"/>
<organism evidence="12 13">
    <name type="scientific">Aldrovandia affinis</name>
    <dbReference type="NCBI Taxonomy" id="143900"/>
    <lineage>
        <taxon>Eukaryota</taxon>
        <taxon>Metazoa</taxon>
        <taxon>Chordata</taxon>
        <taxon>Craniata</taxon>
        <taxon>Vertebrata</taxon>
        <taxon>Euteleostomi</taxon>
        <taxon>Actinopterygii</taxon>
        <taxon>Neopterygii</taxon>
        <taxon>Teleostei</taxon>
        <taxon>Notacanthiformes</taxon>
        <taxon>Halosauridae</taxon>
        <taxon>Aldrovandia</taxon>
    </lineage>
</organism>
<dbReference type="GO" id="GO:0016020">
    <property type="term" value="C:membrane"/>
    <property type="evidence" value="ECO:0007669"/>
    <property type="project" value="UniProtKB-SubCell"/>
</dbReference>
<name>A0AAD7SX95_9TELE</name>
<dbReference type="InterPro" id="IPR036179">
    <property type="entry name" value="Ig-like_dom_sf"/>
</dbReference>
<evidence type="ECO:0000256" key="5">
    <source>
        <dbReference type="ARBA" id="ARBA00023136"/>
    </source>
</evidence>
<evidence type="ECO:0000259" key="11">
    <source>
        <dbReference type="Pfam" id="PF07686"/>
    </source>
</evidence>
<reference evidence="12" key="1">
    <citation type="journal article" date="2023" name="Science">
        <title>Genome structures resolve the early diversification of teleost fishes.</title>
        <authorList>
            <person name="Parey E."/>
            <person name="Louis A."/>
            <person name="Montfort J."/>
            <person name="Bouchez O."/>
            <person name="Roques C."/>
            <person name="Iampietro C."/>
            <person name="Lluch J."/>
            <person name="Castinel A."/>
            <person name="Donnadieu C."/>
            <person name="Desvignes T."/>
            <person name="Floi Bucao C."/>
            <person name="Jouanno E."/>
            <person name="Wen M."/>
            <person name="Mejri S."/>
            <person name="Dirks R."/>
            <person name="Jansen H."/>
            <person name="Henkel C."/>
            <person name="Chen W.J."/>
            <person name="Zahm M."/>
            <person name="Cabau C."/>
            <person name="Klopp C."/>
            <person name="Thompson A.W."/>
            <person name="Robinson-Rechavi M."/>
            <person name="Braasch I."/>
            <person name="Lecointre G."/>
            <person name="Bobe J."/>
            <person name="Postlethwait J.H."/>
            <person name="Berthelot C."/>
            <person name="Roest Crollius H."/>
            <person name="Guiguen Y."/>
        </authorList>
    </citation>
    <scope>NUCLEOTIDE SEQUENCE</scope>
    <source>
        <strain evidence="12">NC1722</strain>
    </source>
</reference>
<feature type="signal peptide" evidence="10">
    <location>
        <begin position="1"/>
        <end position="26"/>
    </location>
</feature>
<evidence type="ECO:0000256" key="1">
    <source>
        <dbReference type="ARBA" id="ARBA00004479"/>
    </source>
</evidence>
<accession>A0AAD7SX95</accession>
<evidence type="ECO:0000256" key="2">
    <source>
        <dbReference type="ARBA" id="ARBA00022692"/>
    </source>
</evidence>
<dbReference type="PANTHER" id="PTHR13869">
    <property type="entry name" value="MYELIN P0 RELATED"/>
    <property type="match status" value="1"/>
</dbReference>
<dbReference type="PANTHER" id="PTHR13869:SF24">
    <property type="entry name" value="BASEMENT MEMBRANE-SPECIFIC HEPARAN SULFATE PROTEOGLYCAN CORE PROTEIN-LIKE"/>
    <property type="match status" value="1"/>
</dbReference>
<evidence type="ECO:0000313" key="12">
    <source>
        <dbReference type="EMBL" id="KAJ8410477.1"/>
    </source>
</evidence>
<keyword evidence="3 10" id="KW-0732">Signal</keyword>
<evidence type="ECO:0000313" key="13">
    <source>
        <dbReference type="Proteomes" id="UP001221898"/>
    </source>
</evidence>
<evidence type="ECO:0000256" key="3">
    <source>
        <dbReference type="ARBA" id="ARBA00022729"/>
    </source>
</evidence>
<dbReference type="EMBL" id="JAINUG010000026">
    <property type="protein sequence ID" value="KAJ8410477.1"/>
    <property type="molecule type" value="Genomic_DNA"/>
</dbReference>
<gene>
    <name evidence="12" type="ORF">AAFF_G00193810</name>
</gene>
<evidence type="ECO:0000256" key="8">
    <source>
        <dbReference type="ARBA" id="ARBA00023319"/>
    </source>
</evidence>
<feature type="domain" description="Immunoglobulin V-set" evidence="11">
    <location>
        <begin position="29"/>
        <end position="125"/>
    </location>
</feature>
<protein>
    <recommendedName>
        <fullName evidence="11">Immunoglobulin V-set domain-containing protein</fullName>
    </recommendedName>
</protein>
<feature type="chain" id="PRO_5042290516" description="Immunoglobulin V-set domain-containing protein" evidence="10">
    <location>
        <begin position="27"/>
        <end position="196"/>
    </location>
</feature>
<evidence type="ECO:0000256" key="4">
    <source>
        <dbReference type="ARBA" id="ARBA00022989"/>
    </source>
</evidence>
<evidence type="ECO:0000256" key="9">
    <source>
        <dbReference type="SAM" id="Phobius"/>
    </source>
</evidence>
<dbReference type="InterPro" id="IPR013783">
    <property type="entry name" value="Ig-like_fold"/>
</dbReference>
<keyword evidence="7" id="KW-0325">Glycoprotein</keyword>
<keyword evidence="8" id="KW-0393">Immunoglobulin domain</keyword>
<proteinExistence type="predicted"/>
<dbReference type="Gene3D" id="2.60.40.10">
    <property type="entry name" value="Immunoglobulins"/>
    <property type="match status" value="1"/>
</dbReference>
<keyword evidence="13" id="KW-1185">Reference proteome</keyword>
<keyword evidence="2 9" id="KW-0812">Transmembrane</keyword>
<dbReference type="InterPro" id="IPR000920">
    <property type="entry name" value="Myelin_P0-rel"/>
</dbReference>